<evidence type="ECO:0000313" key="3">
    <source>
        <dbReference type="Proteomes" id="UP000183504"/>
    </source>
</evidence>
<dbReference type="InterPro" id="IPR037523">
    <property type="entry name" value="VOC_core"/>
</dbReference>
<dbReference type="CDD" id="cd07262">
    <property type="entry name" value="VOC_like"/>
    <property type="match status" value="1"/>
</dbReference>
<evidence type="ECO:0000259" key="1">
    <source>
        <dbReference type="PROSITE" id="PS51819"/>
    </source>
</evidence>
<sequence>MIDHFGITVKDLETSKLFYQKALEPLGYKIAFEIPQAVSFAEPRTAPAGDFWLSHGQSDASHFAFRTETREQVDAFYQAGLAAGGQDNGAPGIRPQYHQPYYAAFVLDPDGNNVEAVCHKE</sequence>
<dbReference type="RefSeq" id="WP_072074126.1">
    <property type="nucleotide sequence ID" value="NZ_CDMW01000001.1"/>
</dbReference>
<reference evidence="2 3" key="1">
    <citation type="submission" date="2015-01" db="EMBL/GenBank/DDBJ databases">
        <authorList>
            <person name="Pelicic Vladimir"/>
        </authorList>
    </citation>
    <scope>NUCLEOTIDE SEQUENCE [LARGE SCALE GENOMIC DNA]</scope>
    <source>
        <strain evidence="2 3">2908</strain>
    </source>
</reference>
<proteinExistence type="predicted"/>
<dbReference type="SUPFAM" id="SSF54593">
    <property type="entry name" value="Glyoxalase/Bleomycin resistance protein/Dihydroxybiphenyl dioxygenase"/>
    <property type="match status" value="1"/>
</dbReference>
<evidence type="ECO:0000313" key="2">
    <source>
        <dbReference type="EMBL" id="CEL90531.1"/>
    </source>
</evidence>
<accession>A0A0B7GLH4</accession>
<dbReference type="EMBL" id="CDMW01000001">
    <property type="protein sequence ID" value="CEL90531.1"/>
    <property type="molecule type" value="Genomic_DNA"/>
</dbReference>
<dbReference type="Pfam" id="PF00903">
    <property type="entry name" value="Glyoxalase"/>
    <property type="match status" value="1"/>
</dbReference>
<dbReference type="InterPro" id="IPR029068">
    <property type="entry name" value="Glyas_Bleomycin-R_OHBP_Dase"/>
</dbReference>
<dbReference type="PANTHER" id="PTHR35006">
    <property type="entry name" value="GLYOXALASE FAMILY PROTEIN (AFU_ORTHOLOGUE AFUA_5G14830)"/>
    <property type="match status" value="1"/>
</dbReference>
<dbReference type="Proteomes" id="UP000183504">
    <property type="component" value="Unassembled WGS sequence"/>
</dbReference>
<dbReference type="PANTHER" id="PTHR35006:SF2">
    <property type="entry name" value="GLYOXALASE FAMILY PROTEIN (AFU_ORTHOLOGUE AFUA_5G14830)"/>
    <property type="match status" value="1"/>
</dbReference>
<dbReference type="Gene3D" id="3.10.180.10">
    <property type="entry name" value="2,3-Dihydroxybiphenyl 1,2-Dioxygenase, domain 1"/>
    <property type="match status" value="1"/>
</dbReference>
<feature type="domain" description="VOC" evidence="1">
    <location>
        <begin position="1"/>
        <end position="119"/>
    </location>
</feature>
<dbReference type="AlphaFoldDB" id="A0A0B7GLH4"/>
<gene>
    <name evidence="2" type="ORF">SSV_1234</name>
</gene>
<dbReference type="InterPro" id="IPR004360">
    <property type="entry name" value="Glyas_Fos-R_dOase_dom"/>
</dbReference>
<name>A0A0B7GLH4_STRSA</name>
<protein>
    <recommendedName>
        <fullName evidence="1">VOC domain-containing protein</fullName>
    </recommendedName>
</protein>
<organism evidence="2 3">
    <name type="scientific">Streptococcus sanguinis</name>
    <dbReference type="NCBI Taxonomy" id="1305"/>
    <lineage>
        <taxon>Bacteria</taxon>
        <taxon>Bacillati</taxon>
        <taxon>Bacillota</taxon>
        <taxon>Bacilli</taxon>
        <taxon>Lactobacillales</taxon>
        <taxon>Streptococcaceae</taxon>
        <taxon>Streptococcus</taxon>
    </lineage>
</organism>
<dbReference type="PROSITE" id="PS51819">
    <property type="entry name" value="VOC"/>
    <property type="match status" value="1"/>
</dbReference>